<evidence type="ECO:0000313" key="2">
    <source>
        <dbReference type="EMBL" id="CCJ56299.1"/>
    </source>
</evidence>
<dbReference type="KEGG" id="bbh:BN112_4385"/>
<dbReference type="AlphaFoldDB" id="A0A0C6PD84"/>
<dbReference type="RefSeq" id="WP_003814256.1">
    <property type="nucleotide sequence ID" value="NC_019382.1"/>
</dbReference>
<dbReference type="Gene3D" id="3.40.50.850">
    <property type="entry name" value="Isochorismatase-like"/>
    <property type="match status" value="1"/>
</dbReference>
<name>A0A0C6PD84_BORBO</name>
<dbReference type="HOGENOM" id="CLU_066901_0_1_4"/>
<dbReference type="SUPFAM" id="SSF52499">
    <property type="entry name" value="Isochorismatase-like hydrolases"/>
    <property type="match status" value="1"/>
</dbReference>
<evidence type="ECO:0000313" key="3">
    <source>
        <dbReference type="Proteomes" id="UP000007564"/>
    </source>
</evidence>
<dbReference type="Pfam" id="PF00857">
    <property type="entry name" value="Isochorismatase"/>
    <property type="match status" value="1"/>
</dbReference>
<dbReference type="InterPro" id="IPR036380">
    <property type="entry name" value="Isochorismatase-like_sf"/>
</dbReference>
<organism evidence="2 3">
    <name type="scientific">Bordetella bronchiseptica 253</name>
    <dbReference type="NCBI Taxonomy" id="568707"/>
    <lineage>
        <taxon>Bacteria</taxon>
        <taxon>Pseudomonadati</taxon>
        <taxon>Pseudomonadota</taxon>
        <taxon>Betaproteobacteria</taxon>
        <taxon>Burkholderiales</taxon>
        <taxon>Alcaligenaceae</taxon>
        <taxon>Bordetella</taxon>
    </lineage>
</organism>
<feature type="domain" description="Isochorismatase-like" evidence="1">
    <location>
        <begin position="11"/>
        <end position="156"/>
    </location>
</feature>
<dbReference type="PANTHER" id="PTHR14119">
    <property type="entry name" value="HYDROLASE"/>
    <property type="match status" value="1"/>
</dbReference>
<reference evidence="2 3" key="1">
    <citation type="journal article" date="2012" name="BMC Genomics">
        <title>Comparative genomics of the classical Bordetella subspecies: the evolution and exchange of virulence-associated diversity amongst closely related pathogens.</title>
        <authorList>
            <person name="Park J."/>
            <person name="Zhang Y."/>
            <person name="Buboltz A.M."/>
            <person name="Zhang X."/>
            <person name="Schuster S.C."/>
            <person name="Ahuja U."/>
            <person name="Liu M."/>
            <person name="Miller J.F."/>
            <person name="Sebaihia M."/>
            <person name="Bentley S.D."/>
            <person name="Parkhill J."/>
            <person name="Harvill E.T."/>
        </authorList>
    </citation>
    <scope>NUCLEOTIDE SEQUENCE [LARGE SCALE GENOMIC DNA]</scope>
    <source>
        <strain evidence="2 3">253</strain>
    </source>
</reference>
<dbReference type="PANTHER" id="PTHR14119:SF3">
    <property type="entry name" value="ISOCHORISMATASE DOMAIN-CONTAINING PROTEIN 2"/>
    <property type="match status" value="1"/>
</dbReference>
<dbReference type="EMBL" id="HE965806">
    <property type="protein sequence ID" value="CCJ56299.1"/>
    <property type="molecule type" value="Genomic_DNA"/>
</dbReference>
<sequence>MSALLQANQATLLIVDMQGRLMPAIHDGQAVLAAAHKLAQAARLLDVPVVATEHHARMLGVTVAPLDTQIQARFPKMHFSATREPGFTAWLPPARKTILVAGCEAHICVLQTVLGLLEEGYRALLVSDAAGSRKPADHHAALRRARGAGAEIVTTEMAIFEWMETCEHPKFRDVLRLVK</sequence>
<evidence type="ECO:0000259" key="1">
    <source>
        <dbReference type="Pfam" id="PF00857"/>
    </source>
</evidence>
<gene>
    <name evidence="2" type="ORF">BN112_4385</name>
</gene>
<protein>
    <recommendedName>
        <fullName evidence="1">Isochorismatase-like domain-containing protein</fullName>
    </recommendedName>
</protein>
<proteinExistence type="predicted"/>
<dbReference type="InterPro" id="IPR000868">
    <property type="entry name" value="Isochorismatase-like_dom"/>
</dbReference>
<dbReference type="InterPro" id="IPR050993">
    <property type="entry name" value="Isochorismatase_domain"/>
</dbReference>
<dbReference type="OrthoDB" id="9796958at2"/>
<dbReference type="Proteomes" id="UP000007564">
    <property type="component" value="Chromosome"/>
</dbReference>
<dbReference type="GeneID" id="56477481"/>
<accession>A0A0C6PD84</accession>